<dbReference type="PROSITE" id="PS00675">
    <property type="entry name" value="SIGMA54_INTERACT_1"/>
    <property type="match status" value="1"/>
</dbReference>
<dbReference type="InterPro" id="IPR025943">
    <property type="entry name" value="Sigma_54_int_dom_ATP-bd_2"/>
</dbReference>
<dbReference type="Gene3D" id="3.30.450.40">
    <property type="match status" value="1"/>
</dbReference>
<dbReference type="InterPro" id="IPR035965">
    <property type="entry name" value="PAS-like_dom_sf"/>
</dbReference>
<evidence type="ECO:0000256" key="5">
    <source>
        <dbReference type="ARBA" id="ARBA00023163"/>
    </source>
</evidence>
<dbReference type="InterPro" id="IPR003018">
    <property type="entry name" value="GAF"/>
</dbReference>
<keyword evidence="2" id="KW-0067">ATP-binding</keyword>
<dbReference type="Pfam" id="PF25601">
    <property type="entry name" value="AAA_lid_14"/>
    <property type="match status" value="1"/>
</dbReference>
<dbReference type="PROSITE" id="PS00676">
    <property type="entry name" value="SIGMA54_INTERACT_2"/>
    <property type="match status" value="1"/>
</dbReference>
<evidence type="ECO:0000256" key="4">
    <source>
        <dbReference type="ARBA" id="ARBA00023125"/>
    </source>
</evidence>
<dbReference type="Pfam" id="PF01590">
    <property type="entry name" value="GAF"/>
    <property type="match status" value="1"/>
</dbReference>
<dbReference type="PRINTS" id="PR01590">
    <property type="entry name" value="HTHFIS"/>
</dbReference>
<dbReference type="SUPFAM" id="SSF46689">
    <property type="entry name" value="Homeodomain-like"/>
    <property type="match status" value="1"/>
</dbReference>
<dbReference type="InterPro" id="IPR025662">
    <property type="entry name" value="Sigma_54_int_dom_ATP-bd_1"/>
</dbReference>
<accession>A0A1I3BBX0</accession>
<name>A0A1I3BBX0_9FIRM</name>
<dbReference type="STRING" id="69895.SAMN05192551_101685"/>
<dbReference type="PROSITE" id="PS50112">
    <property type="entry name" value="PAS"/>
    <property type="match status" value="1"/>
</dbReference>
<dbReference type="Gene3D" id="1.10.10.60">
    <property type="entry name" value="Homeodomain-like"/>
    <property type="match status" value="1"/>
</dbReference>
<dbReference type="SUPFAM" id="SSF55785">
    <property type="entry name" value="PYP-like sensor domain (PAS domain)"/>
    <property type="match status" value="1"/>
</dbReference>
<dbReference type="SMART" id="SM00382">
    <property type="entry name" value="AAA"/>
    <property type="match status" value="1"/>
</dbReference>
<keyword evidence="4" id="KW-0238">DNA-binding</keyword>
<dbReference type="InterPro" id="IPR002197">
    <property type="entry name" value="HTH_Fis"/>
</dbReference>
<dbReference type="SMART" id="SM00091">
    <property type="entry name" value="PAS"/>
    <property type="match status" value="1"/>
</dbReference>
<dbReference type="InterPro" id="IPR013767">
    <property type="entry name" value="PAS_fold"/>
</dbReference>
<evidence type="ECO:0000313" key="9">
    <source>
        <dbReference type="Proteomes" id="UP000199287"/>
    </source>
</evidence>
<dbReference type="InterPro" id="IPR009057">
    <property type="entry name" value="Homeodomain-like_sf"/>
</dbReference>
<evidence type="ECO:0000256" key="2">
    <source>
        <dbReference type="ARBA" id="ARBA00022840"/>
    </source>
</evidence>
<dbReference type="EMBL" id="FOQA01000001">
    <property type="protein sequence ID" value="SFH59211.1"/>
    <property type="molecule type" value="Genomic_DNA"/>
</dbReference>
<evidence type="ECO:0000256" key="1">
    <source>
        <dbReference type="ARBA" id="ARBA00022741"/>
    </source>
</evidence>
<dbReference type="GO" id="GO:0043565">
    <property type="term" value="F:sequence-specific DNA binding"/>
    <property type="evidence" value="ECO:0007669"/>
    <property type="project" value="InterPro"/>
</dbReference>
<organism evidence="8 9">
    <name type="scientific">Tindallia magadiensis</name>
    <dbReference type="NCBI Taxonomy" id="69895"/>
    <lineage>
        <taxon>Bacteria</taxon>
        <taxon>Bacillati</taxon>
        <taxon>Bacillota</taxon>
        <taxon>Clostridia</taxon>
        <taxon>Peptostreptococcales</taxon>
        <taxon>Tindalliaceae</taxon>
        <taxon>Tindallia</taxon>
    </lineage>
</organism>
<evidence type="ECO:0000259" key="6">
    <source>
        <dbReference type="PROSITE" id="PS50045"/>
    </source>
</evidence>
<dbReference type="NCBIfam" id="TIGR00229">
    <property type="entry name" value="sensory_box"/>
    <property type="match status" value="1"/>
</dbReference>
<dbReference type="CDD" id="cd00009">
    <property type="entry name" value="AAA"/>
    <property type="match status" value="1"/>
</dbReference>
<dbReference type="InterPro" id="IPR003593">
    <property type="entry name" value="AAA+_ATPase"/>
</dbReference>
<dbReference type="InterPro" id="IPR027417">
    <property type="entry name" value="P-loop_NTPase"/>
</dbReference>
<reference evidence="9" key="1">
    <citation type="submission" date="2016-10" db="EMBL/GenBank/DDBJ databases">
        <authorList>
            <person name="Varghese N."/>
            <person name="Submissions S."/>
        </authorList>
    </citation>
    <scope>NUCLEOTIDE SEQUENCE [LARGE SCALE GENOMIC DNA]</scope>
    <source>
        <strain evidence="9">Z-7934</strain>
    </source>
</reference>
<dbReference type="Pfam" id="PF00158">
    <property type="entry name" value="Sigma54_activat"/>
    <property type="match status" value="1"/>
</dbReference>
<dbReference type="CDD" id="cd00130">
    <property type="entry name" value="PAS"/>
    <property type="match status" value="1"/>
</dbReference>
<dbReference type="FunFam" id="3.40.50.300:FF:000006">
    <property type="entry name" value="DNA-binding transcriptional regulator NtrC"/>
    <property type="match status" value="1"/>
</dbReference>
<dbReference type="PROSITE" id="PS00688">
    <property type="entry name" value="SIGMA54_INTERACT_3"/>
    <property type="match status" value="1"/>
</dbReference>
<evidence type="ECO:0000256" key="3">
    <source>
        <dbReference type="ARBA" id="ARBA00023015"/>
    </source>
</evidence>
<dbReference type="Pfam" id="PF02954">
    <property type="entry name" value="HTH_8"/>
    <property type="match status" value="1"/>
</dbReference>
<sequence>MDYQSIASENDMARRAWESCLIHGVPPHELLRNDIADSWNRSMSFSVDPYNGICKDVFCRQKLSFLLQEKKNLIDIARPIMKTLYKSVQGNSFVVVLSNECGRILEMIGDDEVLRSATSMNFMIGANWSEASVGTNAIGTCLALDKPVQVAGAEHFCQKHHLWFCSAAPIHAYSGKIIGCLNLSCSVERDYKKDQGMVVAAVRAIENQLHKGETQEKLLEAHKHLTAVMSSISEGIMSVNQSGEITHVNAAFTRMFEAHASTLIGYQIQDLLRSKHQIQEVLETGQRCLEEELQIEKDHKQIHCTFSATPILSRSGKVRGAVLVFREMKQVHHMINKIAGSQARYRFTDIIGNSSKIKKVIQKGKSVSQSPSTVLVLGESGTGKEMIAQAIHNASDRRDAPFVALNCAAMPRELIQSELFGYKEGAFTGASKGGRPGKFELADGGTLFLDEIGDMPLDMQVNLLRVLQENSVLRIGGEYTVPVDVRLIAATNKNLQQEVEKGEFRQDLFYRLNVVTVTVPPLRERGEDLHQLIDYFCDKIALKLGKQVHRIEEQLYQKLESYQWPGNVRELENVLEYAINMLEGVVLTVDLLPVYLEKGPYRTYEENEGELVLSLQEIEAEAIVKAIHRNNGKITAAAKQLGIARNTLYEKMKKYHINKPN</sequence>
<evidence type="ECO:0000259" key="7">
    <source>
        <dbReference type="PROSITE" id="PS50112"/>
    </source>
</evidence>
<dbReference type="AlphaFoldDB" id="A0A1I3BBX0"/>
<feature type="domain" description="PAS" evidence="7">
    <location>
        <begin position="221"/>
        <end position="272"/>
    </location>
</feature>
<protein>
    <submittedName>
        <fullName evidence="8">PAS domain S-box-containing protein</fullName>
    </submittedName>
</protein>
<keyword evidence="9" id="KW-1185">Reference proteome</keyword>
<dbReference type="Proteomes" id="UP000199287">
    <property type="component" value="Unassembled WGS sequence"/>
</dbReference>
<dbReference type="Gene3D" id="1.10.8.60">
    <property type="match status" value="1"/>
</dbReference>
<dbReference type="OrthoDB" id="9803970at2"/>
<dbReference type="InterPro" id="IPR002078">
    <property type="entry name" value="Sigma_54_int"/>
</dbReference>
<dbReference type="SUPFAM" id="SSF55781">
    <property type="entry name" value="GAF domain-like"/>
    <property type="match status" value="1"/>
</dbReference>
<dbReference type="Gene3D" id="3.40.50.300">
    <property type="entry name" value="P-loop containing nucleotide triphosphate hydrolases"/>
    <property type="match status" value="1"/>
</dbReference>
<keyword evidence="3" id="KW-0805">Transcription regulation</keyword>
<keyword evidence="5" id="KW-0804">Transcription</keyword>
<dbReference type="Gene3D" id="3.30.450.20">
    <property type="entry name" value="PAS domain"/>
    <property type="match status" value="1"/>
</dbReference>
<dbReference type="RefSeq" id="WP_093369712.1">
    <property type="nucleotide sequence ID" value="NZ_FOQA01000001.1"/>
</dbReference>
<keyword evidence="1" id="KW-0547">Nucleotide-binding</keyword>
<dbReference type="PANTHER" id="PTHR32071">
    <property type="entry name" value="TRANSCRIPTIONAL REGULATORY PROTEIN"/>
    <property type="match status" value="1"/>
</dbReference>
<dbReference type="InterPro" id="IPR058031">
    <property type="entry name" value="AAA_lid_NorR"/>
</dbReference>
<evidence type="ECO:0000313" key="8">
    <source>
        <dbReference type="EMBL" id="SFH59211.1"/>
    </source>
</evidence>
<gene>
    <name evidence="8" type="ORF">SAMN05192551_101685</name>
</gene>
<dbReference type="SUPFAM" id="SSF52540">
    <property type="entry name" value="P-loop containing nucleoside triphosphate hydrolases"/>
    <property type="match status" value="1"/>
</dbReference>
<dbReference type="GO" id="GO:0005524">
    <property type="term" value="F:ATP binding"/>
    <property type="evidence" value="ECO:0007669"/>
    <property type="project" value="UniProtKB-KW"/>
</dbReference>
<proteinExistence type="predicted"/>
<dbReference type="InterPro" id="IPR025944">
    <property type="entry name" value="Sigma_54_int_dom_CS"/>
</dbReference>
<dbReference type="PROSITE" id="PS50045">
    <property type="entry name" value="SIGMA54_INTERACT_4"/>
    <property type="match status" value="1"/>
</dbReference>
<dbReference type="InterPro" id="IPR000014">
    <property type="entry name" value="PAS"/>
</dbReference>
<dbReference type="Pfam" id="PF00989">
    <property type="entry name" value="PAS"/>
    <property type="match status" value="1"/>
</dbReference>
<feature type="domain" description="Sigma-54 factor interaction" evidence="6">
    <location>
        <begin position="350"/>
        <end position="580"/>
    </location>
</feature>
<dbReference type="InterPro" id="IPR029016">
    <property type="entry name" value="GAF-like_dom_sf"/>
</dbReference>
<dbReference type="GO" id="GO:0006355">
    <property type="term" value="P:regulation of DNA-templated transcription"/>
    <property type="evidence" value="ECO:0007669"/>
    <property type="project" value="InterPro"/>
</dbReference>
<dbReference type="PANTHER" id="PTHR32071:SF57">
    <property type="entry name" value="C4-DICARBOXYLATE TRANSPORT TRANSCRIPTIONAL REGULATORY PROTEIN DCTD"/>
    <property type="match status" value="1"/>
</dbReference>